<evidence type="ECO:0000259" key="3">
    <source>
        <dbReference type="Pfam" id="PF04536"/>
    </source>
</evidence>
<dbReference type="Proteomes" id="UP000057158">
    <property type="component" value="Chromosome"/>
</dbReference>
<accession>A0A0M3QG22</accession>
<keyword evidence="5" id="KW-1185">Reference proteome</keyword>
<evidence type="ECO:0000256" key="1">
    <source>
        <dbReference type="SAM" id="Phobius"/>
    </source>
</evidence>
<dbReference type="InterPro" id="IPR007621">
    <property type="entry name" value="TPM_dom"/>
</dbReference>
<protein>
    <recommendedName>
        <fullName evidence="3">TPM domain-containing protein</fullName>
    </recommendedName>
</protein>
<sequence>MKRFYIGFLTLFLLLPLSAAALDVPKATGYVVDQAGILKDSTRLKLEQFLQGFERSDSTQLAVLTIPSLEDESLEGYALKVAETWGIGQKGKDNGALLLISRDDRKIRIEVGYGLEGRLTDLLSGRIIANEISPRFKAGDFDGGVVAGVAAMAEAVRGEYQGTGTTGGKKKRNPWGSLALLLFLGPGLMLLGGGGGRRGRHSGLWIGGIPFGGGRGGGGGGGFGGFGGGGFGGGGSSGGW</sequence>
<gene>
    <name evidence="4" type="ORF">DSOUD_2486</name>
</gene>
<keyword evidence="2" id="KW-0732">Signal</keyword>
<dbReference type="AlphaFoldDB" id="A0A0M3QG22"/>
<proteinExistence type="predicted"/>
<dbReference type="EMBL" id="CP010802">
    <property type="protein sequence ID" value="ALC17239.1"/>
    <property type="molecule type" value="Genomic_DNA"/>
</dbReference>
<keyword evidence="1" id="KW-0472">Membrane</keyword>
<dbReference type="KEGG" id="des:DSOUD_2486"/>
<feature type="domain" description="TPM" evidence="3">
    <location>
        <begin position="31"/>
        <end position="154"/>
    </location>
</feature>
<evidence type="ECO:0000313" key="5">
    <source>
        <dbReference type="Proteomes" id="UP000057158"/>
    </source>
</evidence>
<feature type="chain" id="PRO_5005787576" description="TPM domain-containing protein" evidence="2">
    <location>
        <begin position="22"/>
        <end position="240"/>
    </location>
</feature>
<dbReference type="PATRIC" id="fig|1603606.3.peg.2687"/>
<dbReference type="Gene3D" id="3.10.310.50">
    <property type="match status" value="1"/>
</dbReference>
<dbReference type="STRING" id="1603606.DSOUD_2486"/>
<evidence type="ECO:0000313" key="4">
    <source>
        <dbReference type="EMBL" id="ALC17239.1"/>
    </source>
</evidence>
<evidence type="ECO:0000256" key="2">
    <source>
        <dbReference type="SAM" id="SignalP"/>
    </source>
</evidence>
<keyword evidence="1" id="KW-0812">Transmembrane</keyword>
<feature type="transmembrane region" description="Helical" evidence="1">
    <location>
        <begin position="175"/>
        <end position="192"/>
    </location>
</feature>
<dbReference type="PANTHER" id="PTHR30373:SF2">
    <property type="entry name" value="UPF0603 PROTEIN YGCG"/>
    <property type="match status" value="1"/>
</dbReference>
<keyword evidence="1" id="KW-1133">Transmembrane helix</keyword>
<feature type="signal peptide" evidence="2">
    <location>
        <begin position="1"/>
        <end position="21"/>
    </location>
</feature>
<name>A0A0M3QG22_9BACT</name>
<dbReference type="Pfam" id="PF04536">
    <property type="entry name" value="TPM_phosphatase"/>
    <property type="match status" value="1"/>
</dbReference>
<dbReference type="PANTHER" id="PTHR30373">
    <property type="entry name" value="UPF0603 PROTEIN YGCG"/>
    <property type="match status" value="1"/>
</dbReference>
<organism evidence="4 5">
    <name type="scientific">Desulfuromonas soudanensis</name>
    <dbReference type="NCBI Taxonomy" id="1603606"/>
    <lineage>
        <taxon>Bacteria</taxon>
        <taxon>Pseudomonadati</taxon>
        <taxon>Thermodesulfobacteriota</taxon>
        <taxon>Desulfuromonadia</taxon>
        <taxon>Desulfuromonadales</taxon>
        <taxon>Desulfuromonadaceae</taxon>
        <taxon>Desulfuromonas</taxon>
    </lineage>
</organism>
<reference evidence="4 5" key="1">
    <citation type="submission" date="2015-07" db="EMBL/GenBank/DDBJ databases">
        <title>Isolation and Genomic Characterization of a Novel Halophilic Metal-Reducing Deltaproteobacterium from the Deep Subsurface.</title>
        <authorList>
            <person name="Badalamenti J.P."/>
            <person name="Summers Z.M."/>
            <person name="Gralnick J.A."/>
            <person name="Bond D.R."/>
        </authorList>
    </citation>
    <scope>NUCLEOTIDE SEQUENCE [LARGE SCALE GENOMIC DNA]</scope>
    <source>
        <strain evidence="4 5">WTL</strain>
    </source>
</reference>